<feature type="region of interest" description="Disordered" evidence="8">
    <location>
        <begin position="386"/>
        <end position="433"/>
    </location>
</feature>
<dbReference type="Pfam" id="PF00069">
    <property type="entry name" value="Pkinase"/>
    <property type="match status" value="1"/>
</dbReference>
<comment type="caution">
    <text evidence="10">The sequence shown here is derived from an EMBL/GenBank/DDBJ whole genome shotgun (WGS) entry which is preliminary data.</text>
</comment>
<evidence type="ECO:0000256" key="3">
    <source>
        <dbReference type="ARBA" id="ARBA00022679"/>
    </source>
</evidence>
<dbReference type="SMART" id="SM00220">
    <property type="entry name" value="S_TKc"/>
    <property type="match status" value="1"/>
</dbReference>
<sequence length="528" mass="54135">MIGRALNGRYELVEILGVGGMATVWRGVDHVLGRQVAVKVLNGGLADDPRFAERFGREAQHAAMLVHPRIVMVFDSGVDQGAPYIVMELVQGRSLAAVLAQQPGLPVERAVGIAAAVCEALAVAHGAGLVHRDIKPGNIMITDDGGVKVVDFGIARAGSSNNLTQTASVLGTAAYLSPEQATASELDGRTDLYAVGCVLTEMLTGVTPFTAETPVAIAFKHVSEQPQPPSARRPGLPPALDAAVLRLLAKNPADRPADAAAARAELLACVPGLAVVDPTSELLATTAQPTRTLPSVPPGLAAQQHTTLLPPQPAAATSVMAPVPAEYAASGGGPAGFEPAGFKPAGFEPPAREGRRKPLVLGALGLAGIAGAAMLALTAFDDPGTPTAPAAKPAQTAAAPPSPTATPSAVAPPTTPAATPTAAPSTAPPRNQSPAVQLNALRQAVAQTQVGKERDRQIDLLHTLDDAAARINQGQPDDAAQELKGAQRIVRDMAKKHAVDGQTSQNWNSRLSALITSLNAAADRNDTE</sequence>
<dbReference type="PROSITE" id="PS50011">
    <property type="entry name" value="PROTEIN_KINASE_DOM"/>
    <property type="match status" value="1"/>
</dbReference>
<evidence type="ECO:0000256" key="7">
    <source>
        <dbReference type="PROSITE-ProRule" id="PRU10141"/>
    </source>
</evidence>
<dbReference type="PROSITE" id="PS00107">
    <property type="entry name" value="PROTEIN_KINASE_ATP"/>
    <property type="match status" value="1"/>
</dbReference>
<dbReference type="SUPFAM" id="SSF56112">
    <property type="entry name" value="Protein kinase-like (PK-like)"/>
    <property type="match status" value="1"/>
</dbReference>
<organism evidence="10 11">
    <name type="scientific">Kitasatospora aburaviensis</name>
    <dbReference type="NCBI Taxonomy" id="67265"/>
    <lineage>
        <taxon>Bacteria</taxon>
        <taxon>Bacillati</taxon>
        <taxon>Actinomycetota</taxon>
        <taxon>Actinomycetes</taxon>
        <taxon>Kitasatosporales</taxon>
        <taxon>Streptomycetaceae</taxon>
        <taxon>Kitasatospora</taxon>
    </lineage>
</organism>
<dbReference type="InterPro" id="IPR000719">
    <property type="entry name" value="Prot_kinase_dom"/>
</dbReference>
<reference evidence="11" key="1">
    <citation type="journal article" date="2019" name="Int. J. Syst. Evol. Microbiol.">
        <title>The Global Catalogue of Microorganisms (GCM) 10K type strain sequencing project: providing services to taxonomists for standard genome sequencing and annotation.</title>
        <authorList>
            <consortium name="The Broad Institute Genomics Platform"/>
            <consortium name="The Broad Institute Genome Sequencing Center for Infectious Disease"/>
            <person name="Wu L."/>
            <person name="Ma J."/>
        </authorList>
    </citation>
    <scope>NUCLEOTIDE SEQUENCE [LARGE SCALE GENOMIC DNA]</scope>
    <source>
        <strain evidence="11">CGMCC 4.1469</strain>
    </source>
</reference>
<protein>
    <recommendedName>
        <fullName evidence="1">non-specific serine/threonine protein kinase</fullName>
        <ecNumber evidence="1">2.7.11.1</ecNumber>
    </recommendedName>
</protein>
<accession>A0ABW1F501</accession>
<dbReference type="GO" id="GO:0016301">
    <property type="term" value="F:kinase activity"/>
    <property type="evidence" value="ECO:0007669"/>
    <property type="project" value="UniProtKB-KW"/>
</dbReference>
<evidence type="ECO:0000259" key="9">
    <source>
        <dbReference type="PROSITE" id="PS50011"/>
    </source>
</evidence>
<feature type="compositionally biased region" description="Low complexity" evidence="8">
    <location>
        <begin position="386"/>
        <end position="429"/>
    </location>
</feature>
<proteinExistence type="predicted"/>
<keyword evidence="11" id="KW-1185">Reference proteome</keyword>
<evidence type="ECO:0000313" key="10">
    <source>
        <dbReference type="EMBL" id="MFC5888398.1"/>
    </source>
</evidence>
<name>A0ABW1F501_9ACTN</name>
<evidence type="ECO:0000256" key="4">
    <source>
        <dbReference type="ARBA" id="ARBA00022741"/>
    </source>
</evidence>
<keyword evidence="4 7" id="KW-0547">Nucleotide-binding</keyword>
<dbReference type="RefSeq" id="WP_313764428.1">
    <property type="nucleotide sequence ID" value="NZ_BAAAVH010000109.1"/>
</dbReference>
<dbReference type="PANTHER" id="PTHR43289:SF6">
    <property type="entry name" value="SERINE_THREONINE-PROTEIN KINASE NEKL-3"/>
    <property type="match status" value="1"/>
</dbReference>
<dbReference type="CDD" id="cd14014">
    <property type="entry name" value="STKc_PknB_like"/>
    <property type="match status" value="1"/>
</dbReference>
<dbReference type="EMBL" id="JBHSOD010000039">
    <property type="protein sequence ID" value="MFC5888398.1"/>
    <property type="molecule type" value="Genomic_DNA"/>
</dbReference>
<dbReference type="InterPro" id="IPR011009">
    <property type="entry name" value="Kinase-like_dom_sf"/>
</dbReference>
<dbReference type="Proteomes" id="UP001596067">
    <property type="component" value="Unassembled WGS sequence"/>
</dbReference>
<evidence type="ECO:0000256" key="1">
    <source>
        <dbReference type="ARBA" id="ARBA00012513"/>
    </source>
</evidence>
<dbReference type="Gene3D" id="1.10.510.10">
    <property type="entry name" value="Transferase(Phosphotransferase) domain 1"/>
    <property type="match status" value="1"/>
</dbReference>
<evidence type="ECO:0000313" key="11">
    <source>
        <dbReference type="Proteomes" id="UP001596067"/>
    </source>
</evidence>
<keyword evidence="2" id="KW-0723">Serine/threonine-protein kinase</keyword>
<gene>
    <name evidence="10" type="ORF">ACFP0N_25865</name>
</gene>
<evidence type="ECO:0000256" key="8">
    <source>
        <dbReference type="SAM" id="MobiDB-lite"/>
    </source>
</evidence>
<keyword evidence="6 7" id="KW-0067">ATP-binding</keyword>
<evidence type="ECO:0000256" key="6">
    <source>
        <dbReference type="ARBA" id="ARBA00022840"/>
    </source>
</evidence>
<feature type="binding site" evidence="7">
    <location>
        <position position="39"/>
    </location>
    <ligand>
        <name>ATP</name>
        <dbReference type="ChEBI" id="CHEBI:30616"/>
    </ligand>
</feature>
<evidence type="ECO:0000256" key="2">
    <source>
        <dbReference type="ARBA" id="ARBA00022527"/>
    </source>
</evidence>
<dbReference type="PROSITE" id="PS00108">
    <property type="entry name" value="PROTEIN_KINASE_ST"/>
    <property type="match status" value="1"/>
</dbReference>
<keyword evidence="3" id="KW-0808">Transferase</keyword>
<feature type="domain" description="Protein kinase" evidence="9">
    <location>
        <begin position="10"/>
        <end position="267"/>
    </location>
</feature>
<dbReference type="EC" id="2.7.11.1" evidence="1"/>
<dbReference type="InterPro" id="IPR008271">
    <property type="entry name" value="Ser/Thr_kinase_AS"/>
</dbReference>
<dbReference type="InterPro" id="IPR017441">
    <property type="entry name" value="Protein_kinase_ATP_BS"/>
</dbReference>
<dbReference type="PANTHER" id="PTHR43289">
    <property type="entry name" value="MITOGEN-ACTIVATED PROTEIN KINASE KINASE KINASE 20-RELATED"/>
    <property type="match status" value="1"/>
</dbReference>
<dbReference type="Gene3D" id="3.30.200.20">
    <property type="entry name" value="Phosphorylase Kinase, domain 1"/>
    <property type="match status" value="1"/>
</dbReference>
<evidence type="ECO:0000256" key="5">
    <source>
        <dbReference type="ARBA" id="ARBA00022777"/>
    </source>
</evidence>
<keyword evidence="5 10" id="KW-0418">Kinase</keyword>